<dbReference type="Pfam" id="PF07731">
    <property type="entry name" value="Cu-oxidase_2"/>
    <property type="match status" value="1"/>
</dbReference>
<dbReference type="OrthoDB" id="2121828at2759"/>
<dbReference type="SUPFAM" id="SSF49503">
    <property type="entry name" value="Cupredoxins"/>
    <property type="match status" value="1"/>
</dbReference>
<feature type="transmembrane region" description="Helical" evidence="6">
    <location>
        <begin position="105"/>
        <end position="128"/>
    </location>
</feature>
<dbReference type="EMBL" id="CDHN01000001">
    <property type="protein sequence ID" value="CEJ82391.1"/>
    <property type="molecule type" value="Genomic_DNA"/>
</dbReference>
<dbReference type="InterPro" id="IPR008972">
    <property type="entry name" value="Cupredoxin"/>
</dbReference>
<keyword evidence="6" id="KW-0812">Transmembrane</keyword>
<dbReference type="STRING" id="1531966.A0A0A1SVS8"/>
<dbReference type="HOGENOM" id="CLU_136371_0_0_1"/>
<gene>
    <name evidence="8" type="ORF">VHEMI02457</name>
</gene>
<comment type="similarity">
    <text evidence="1">Belongs to the multicopper oxidase family.</text>
</comment>
<dbReference type="InterPro" id="IPR011706">
    <property type="entry name" value="Cu-oxidase_C"/>
</dbReference>
<evidence type="ECO:0000313" key="8">
    <source>
        <dbReference type="EMBL" id="CEJ82391.1"/>
    </source>
</evidence>
<dbReference type="AlphaFoldDB" id="A0A0A1SVS8"/>
<keyword evidence="5" id="KW-0325">Glycoprotein</keyword>
<dbReference type="InterPro" id="IPR033138">
    <property type="entry name" value="Cu_oxidase_CS"/>
</dbReference>
<keyword evidence="9" id="KW-1185">Reference proteome</keyword>
<dbReference type="PROSITE" id="PS00080">
    <property type="entry name" value="MULTICOPPER_OXIDASE2"/>
    <property type="match status" value="1"/>
</dbReference>
<keyword evidence="4" id="KW-0560">Oxidoreductase</keyword>
<evidence type="ECO:0000256" key="3">
    <source>
        <dbReference type="ARBA" id="ARBA00022729"/>
    </source>
</evidence>
<keyword evidence="6" id="KW-0472">Membrane</keyword>
<evidence type="ECO:0000313" key="9">
    <source>
        <dbReference type="Proteomes" id="UP000039046"/>
    </source>
</evidence>
<protein>
    <recommendedName>
        <fullName evidence="7">Plastocyanin-like domain-containing protein</fullName>
    </recommendedName>
</protein>
<dbReference type="Gene3D" id="2.60.40.420">
    <property type="entry name" value="Cupredoxins - blue copper proteins"/>
    <property type="match status" value="1"/>
</dbReference>
<evidence type="ECO:0000259" key="7">
    <source>
        <dbReference type="Pfam" id="PF07731"/>
    </source>
</evidence>
<evidence type="ECO:0000256" key="1">
    <source>
        <dbReference type="ARBA" id="ARBA00010609"/>
    </source>
</evidence>
<organism evidence="8 9">
    <name type="scientific">[Torrubiella] hemipterigena</name>
    <dbReference type="NCBI Taxonomy" id="1531966"/>
    <lineage>
        <taxon>Eukaryota</taxon>
        <taxon>Fungi</taxon>
        <taxon>Dikarya</taxon>
        <taxon>Ascomycota</taxon>
        <taxon>Pezizomycotina</taxon>
        <taxon>Sordariomycetes</taxon>
        <taxon>Hypocreomycetidae</taxon>
        <taxon>Hypocreales</taxon>
        <taxon>Clavicipitaceae</taxon>
        <taxon>Clavicipitaceae incertae sedis</taxon>
        <taxon>'Torrubiella' clade</taxon>
    </lineage>
</organism>
<dbReference type="InterPro" id="IPR002355">
    <property type="entry name" value="Cu_oxidase_Cu_BS"/>
</dbReference>
<keyword evidence="3" id="KW-0732">Signal</keyword>
<dbReference type="PANTHER" id="PTHR11709">
    <property type="entry name" value="MULTI-COPPER OXIDASE"/>
    <property type="match status" value="1"/>
</dbReference>
<keyword evidence="6" id="KW-1133">Transmembrane helix</keyword>
<dbReference type="GO" id="GO:0005507">
    <property type="term" value="F:copper ion binding"/>
    <property type="evidence" value="ECO:0007669"/>
    <property type="project" value="InterPro"/>
</dbReference>
<dbReference type="Proteomes" id="UP000039046">
    <property type="component" value="Unassembled WGS sequence"/>
</dbReference>
<evidence type="ECO:0000256" key="2">
    <source>
        <dbReference type="ARBA" id="ARBA00022723"/>
    </source>
</evidence>
<evidence type="ECO:0000256" key="5">
    <source>
        <dbReference type="ARBA" id="ARBA00023180"/>
    </source>
</evidence>
<evidence type="ECO:0000256" key="4">
    <source>
        <dbReference type="ARBA" id="ARBA00023002"/>
    </source>
</evidence>
<dbReference type="InterPro" id="IPR045087">
    <property type="entry name" value="Cu-oxidase_fam"/>
</dbReference>
<keyword evidence="2" id="KW-0479">Metal-binding</keyword>
<reference evidence="8 9" key="1">
    <citation type="journal article" date="2015" name="Genome Announc.">
        <title>Draft Genome Sequence and Gene Annotation of the Entomopathogenic Fungus Verticillium hemipterigenum.</title>
        <authorList>
            <person name="Horn F."/>
            <person name="Habel A."/>
            <person name="Scharf D.H."/>
            <person name="Dworschak J."/>
            <person name="Brakhage A.A."/>
            <person name="Guthke R."/>
            <person name="Hertweck C."/>
            <person name="Linde J."/>
        </authorList>
    </citation>
    <scope>NUCLEOTIDE SEQUENCE [LARGE SCALE GENOMIC DNA]</scope>
</reference>
<evidence type="ECO:0000256" key="6">
    <source>
        <dbReference type="SAM" id="Phobius"/>
    </source>
</evidence>
<accession>A0A0A1SVS8</accession>
<sequence>MRTDTVVLPPHGNLVIRFVADNPGVWIFHCHIDWHLSSGLGMLFIEAPTQIQERVKIPQQQYDACEAAAIPYIGNAAANSKDFFDLSGQNTQAGWIPDGFTSRGIVAMVFSCLAAALGVSSLVVYGLADLKHHPAAASKRGVHLVPADYTMDNNTTIETQAINNEN</sequence>
<dbReference type="GO" id="GO:0016491">
    <property type="term" value="F:oxidoreductase activity"/>
    <property type="evidence" value="ECO:0007669"/>
    <property type="project" value="UniProtKB-KW"/>
</dbReference>
<dbReference type="PANTHER" id="PTHR11709:SF361">
    <property type="entry name" value="IRON TRANSPORT MULTICOPPER OXIDASE FET3"/>
    <property type="match status" value="1"/>
</dbReference>
<feature type="domain" description="Plastocyanin-like" evidence="7">
    <location>
        <begin position="1"/>
        <end position="49"/>
    </location>
</feature>
<name>A0A0A1SVS8_9HYPO</name>
<proteinExistence type="inferred from homology"/>
<dbReference type="PROSITE" id="PS00079">
    <property type="entry name" value="MULTICOPPER_OXIDASE1"/>
    <property type="match status" value="1"/>
</dbReference>